<dbReference type="Proteomes" id="UP000193804">
    <property type="component" value="Unassembled WGS sequence"/>
</dbReference>
<keyword evidence="1" id="KW-1133">Transmembrane helix</keyword>
<evidence type="ECO:0000256" key="1">
    <source>
        <dbReference type="SAM" id="Phobius"/>
    </source>
</evidence>
<sequence length="68" mass="7775">MINRSPMNIVKINLFDFMVSGFLSVNNFLMAVYHNSLNLNQIRFKEGKRKPIEDEDPVLLSEGASSFP</sequence>
<accession>A0A1X7LGN9</accession>
<dbReference type="AlphaFoldDB" id="A0A1X7LGN9"/>
<keyword evidence="1" id="KW-0812">Transmembrane</keyword>
<evidence type="ECO:0000313" key="3">
    <source>
        <dbReference type="Proteomes" id="UP000193804"/>
    </source>
</evidence>
<dbReference type="EMBL" id="FXAW01000011">
    <property type="protein sequence ID" value="SMG52503.1"/>
    <property type="molecule type" value="Genomic_DNA"/>
</dbReference>
<feature type="transmembrane region" description="Helical" evidence="1">
    <location>
        <begin position="12"/>
        <end position="33"/>
    </location>
</feature>
<gene>
    <name evidence="2" type="ORF">SAMN05661096_03946</name>
</gene>
<keyword evidence="1" id="KW-0472">Membrane</keyword>
<organism evidence="2 3">
    <name type="scientific">Marivirga sericea</name>
    <dbReference type="NCBI Taxonomy" id="1028"/>
    <lineage>
        <taxon>Bacteria</taxon>
        <taxon>Pseudomonadati</taxon>
        <taxon>Bacteroidota</taxon>
        <taxon>Cytophagia</taxon>
        <taxon>Cytophagales</taxon>
        <taxon>Marivirgaceae</taxon>
        <taxon>Marivirga</taxon>
    </lineage>
</organism>
<keyword evidence="3" id="KW-1185">Reference proteome</keyword>
<protein>
    <submittedName>
        <fullName evidence="2">Uncharacterized protein</fullName>
    </submittedName>
</protein>
<name>A0A1X7LGN9_9BACT</name>
<evidence type="ECO:0000313" key="2">
    <source>
        <dbReference type="EMBL" id="SMG52503.1"/>
    </source>
</evidence>
<proteinExistence type="predicted"/>
<reference evidence="3" key="1">
    <citation type="submission" date="2017-04" db="EMBL/GenBank/DDBJ databases">
        <authorList>
            <person name="Varghese N."/>
            <person name="Submissions S."/>
        </authorList>
    </citation>
    <scope>NUCLEOTIDE SEQUENCE [LARGE SCALE GENOMIC DNA]</scope>
    <source>
        <strain evidence="3">DSM 4125</strain>
    </source>
</reference>